<feature type="region of interest" description="Disordered" evidence="1">
    <location>
        <begin position="139"/>
        <end position="174"/>
    </location>
</feature>
<sequence>MTSKQPQIRKAEDWNADFDKQSKRRYEPRDLREIEYDARMGRRSAISLASITDVIHLASRTCTLLVGGNELYYHLGTLHSSSSSHSAHTVLAKLQEQRLITQNGLGGSFGRKKSKAGVPLSKFWLLSNLRSFRHVAPFGSSIPDSSPSPSYFEEDIPRRPRPSERGGSHASNASSRISVAAFRVAVAKRQREREMGRMSPSFGTGGGAGSTVSSVSSATANGPSQMHIPASEFPSSSTPAYSSSSPSPYSHRPPYPHPAPLPHQQHHVPAATTFTDVTSPPLTTPPMIRTRRTPHSRRSSRLDGLGAETAD</sequence>
<feature type="compositionally biased region" description="Basic and acidic residues" evidence="1">
    <location>
        <begin position="155"/>
        <end position="167"/>
    </location>
</feature>
<feature type="compositionally biased region" description="Basic and acidic residues" evidence="1">
    <location>
        <begin position="9"/>
        <end position="22"/>
    </location>
</feature>
<feature type="compositionally biased region" description="Low complexity" evidence="1">
    <location>
        <begin position="234"/>
        <end position="250"/>
    </location>
</feature>
<comment type="caution">
    <text evidence="2">The sequence shown here is derived from an EMBL/GenBank/DDBJ whole genome shotgun (WGS) entry which is preliminary data.</text>
</comment>
<feature type="region of interest" description="Disordered" evidence="1">
    <location>
        <begin position="1"/>
        <end position="22"/>
    </location>
</feature>
<feature type="region of interest" description="Disordered" evidence="1">
    <location>
        <begin position="188"/>
        <end position="311"/>
    </location>
</feature>
<proteinExistence type="predicted"/>
<feature type="compositionally biased region" description="Basic residues" evidence="1">
    <location>
        <begin position="289"/>
        <end position="299"/>
    </location>
</feature>
<feature type="compositionally biased region" description="Low complexity" evidence="1">
    <location>
        <begin position="140"/>
        <end position="150"/>
    </location>
</feature>
<evidence type="ECO:0000256" key="1">
    <source>
        <dbReference type="SAM" id="MobiDB-lite"/>
    </source>
</evidence>
<evidence type="ECO:0000313" key="2">
    <source>
        <dbReference type="EMBL" id="KAK6980790.1"/>
    </source>
</evidence>
<feature type="compositionally biased region" description="Pro residues" evidence="1">
    <location>
        <begin position="251"/>
        <end position="261"/>
    </location>
</feature>
<keyword evidence="3" id="KW-1185">Reference proteome</keyword>
<evidence type="ECO:0000313" key="3">
    <source>
        <dbReference type="Proteomes" id="UP001362999"/>
    </source>
</evidence>
<gene>
    <name evidence="2" type="ORF">R3P38DRAFT_3235395</name>
</gene>
<accession>A0AAV9ZEN5</accession>
<organism evidence="2 3">
    <name type="scientific">Favolaschia claudopus</name>
    <dbReference type="NCBI Taxonomy" id="2862362"/>
    <lineage>
        <taxon>Eukaryota</taxon>
        <taxon>Fungi</taxon>
        <taxon>Dikarya</taxon>
        <taxon>Basidiomycota</taxon>
        <taxon>Agaricomycotina</taxon>
        <taxon>Agaricomycetes</taxon>
        <taxon>Agaricomycetidae</taxon>
        <taxon>Agaricales</taxon>
        <taxon>Marasmiineae</taxon>
        <taxon>Mycenaceae</taxon>
        <taxon>Favolaschia</taxon>
    </lineage>
</organism>
<name>A0AAV9ZEN5_9AGAR</name>
<dbReference type="AlphaFoldDB" id="A0AAV9ZEN5"/>
<reference evidence="2 3" key="1">
    <citation type="journal article" date="2024" name="J Genomics">
        <title>Draft genome sequencing and assembly of Favolaschia claudopus CIRM-BRFM 2984 isolated from oak limbs.</title>
        <authorList>
            <person name="Navarro D."/>
            <person name="Drula E."/>
            <person name="Chaduli D."/>
            <person name="Cazenave R."/>
            <person name="Ahrendt S."/>
            <person name="Wang J."/>
            <person name="Lipzen A."/>
            <person name="Daum C."/>
            <person name="Barry K."/>
            <person name="Grigoriev I.V."/>
            <person name="Favel A."/>
            <person name="Rosso M.N."/>
            <person name="Martin F."/>
        </authorList>
    </citation>
    <scope>NUCLEOTIDE SEQUENCE [LARGE SCALE GENOMIC DNA]</scope>
    <source>
        <strain evidence="2 3">CIRM-BRFM 2984</strain>
    </source>
</reference>
<feature type="compositionally biased region" description="Low complexity" evidence="1">
    <location>
        <begin position="210"/>
        <end position="220"/>
    </location>
</feature>
<dbReference type="Proteomes" id="UP001362999">
    <property type="component" value="Unassembled WGS sequence"/>
</dbReference>
<protein>
    <submittedName>
        <fullName evidence="2">Uncharacterized protein</fullName>
    </submittedName>
</protein>
<dbReference type="EMBL" id="JAWWNJ010000157">
    <property type="protein sequence ID" value="KAK6980790.1"/>
    <property type="molecule type" value="Genomic_DNA"/>
</dbReference>